<evidence type="ECO:0000256" key="1">
    <source>
        <dbReference type="SAM" id="Phobius"/>
    </source>
</evidence>
<keyword evidence="1" id="KW-1133">Transmembrane helix</keyword>
<gene>
    <name evidence="2" type="ORF">Ga0061061_101122</name>
</gene>
<evidence type="ECO:0000313" key="2">
    <source>
        <dbReference type="EMBL" id="CUA83986.1"/>
    </source>
</evidence>
<evidence type="ECO:0000313" key="3">
    <source>
        <dbReference type="Proteomes" id="UP000182178"/>
    </source>
</evidence>
<organism evidence="2 3">
    <name type="scientific">Chelatococcus sambhunathii</name>
    <dbReference type="NCBI Taxonomy" id="363953"/>
    <lineage>
        <taxon>Bacteria</taxon>
        <taxon>Pseudomonadati</taxon>
        <taxon>Pseudomonadota</taxon>
        <taxon>Alphaproteobacteria</taxon>
        <taxon>Hyphomicrobiales</taxon>
        <taxon>Chelatococcaceae</taxon>
        <taxon>Chelatococcus</taxon>
    </lineage>
</organism>
<protein>
    <submittedName>
        <fullName evidence="2">Uncharacterized protein</fullName>
    </submittedName>
</protein>
<reference evidence="2 3" key="1">
    <citation type="submission" date="2015-08" db="EMBL/GenBank/DDBJ databases">
        <authorList>
            <person name="Varghese N."/>
        </authorList>
    </citation>
    <scope>NUCLEOTIDE SEQUENCE [LARGE SCALE GENOMIC DNA]</scope>
    <source>
        <strain evidence="2 3">DSM 18167</strain>
    </source>
</reference>
<sequence>MLRIGMRSGIQRNNLPKASPLLEMRRIPLASAPAFADKTAMQDQEDIAEDAGAPPGHVYRQKPRPVGFEVIYRLEGDRLVADAGRRVDTVALSAVREVRLTFESKTAVRNVYRTTLRMADGRSLSLTNVNWGLSGAQTQNGDYSAFVRSLVAAVAAANPGVVIRCGRSYAAWLLLTAIGLMTVIGVAGFAYQAISEGAGTAALIGLAVLALAYWQLAPLVLRNRPRLATAGDLPADLLPPK</sequence>
<accession>A0ABP1ZXZ2</accession>
<feature type="transmembrane region" description="Helical" evidence="1">
    <location>
        <begin position="197"/>
        <end position="216"/>
    </location>
</feature>
<keyword evidence="1" id="KW-0472">Membrane</keyword>
<comment type="caution">
    <text evidence="2">The sequence shown here is derived from an EMBL/GenBank/DDBJ whole genome shotgun (WGS) entry which is preliminary data.</text>
</comment>
<keyword evidence="3" id="KW-1185">Reference proteome</keyword>
<proteinExistence type="predicted"/>
<feature type="transmembrane region" description="Helical" evidence="1">
    <location>
        <begin position="169"/>
        <end position="191"/>
    </location>
</feature>
<name>A0ABP1ZXZ2_9HYPH</name>
<keyword evidence="1" id="KW-0812">Transmembrane</keyword>
<dbReference type="EMBL" id="CYHC01000001">
    <property type="protein sequence ID" value="CUA83986.1"/>
    <property type="molecule type" value="Genomic_DNA"/>
</dbReference>
<dbReference type="Proteomes" id="UP000182178">
    <property type="component" value="Unassembled WGS sequence"/>
</dbReference>